<reference evidence="2 3" key="1">
    <citation type="submission" date="2018-09" db="EMBL/GenBank/DDBJ databases">
        <title>Metagenome Assembled Genomes from an Advanced Water Purification Facility.</title>
        <authorList>
            <person name="Stamps B.W."/>
            <person name="Spear J.R."/>
        </authorList>
    </citation>
    <scope>NUCLEOTIDE SEQUENCE [LARGE SCALE GENOMIC DNA]</scope>
    <source>
        <strain evidence="2">Bin_63_2</strain>
    </source>
</reference>
<accession>A0A5C7J612</accession>
<evidence type="ECO:0000313" key="2">
    <source>
        <dbReference type="EMBL" id="TXG76903.1"/>
    </source>
</evidence>
<dbReference type="Proteomes" id="UP000321026">
    <property type="component" value="Unassembled WGS sequence"/>
</dbReference>
<gene>
    <name evidence="2" type="ORF">E6Q11_03785</name>
</gene>
<dbReference type="Pfam" id="PF06381">
    <property type="entry name" value="Phage_portal_3"/>
    <property type="match status" value="1"/>
</dbReference>
<proteinExistence type="predicted"/>
<evidence type="ECO:0000259" key="1">
    <source>
        <dbReference type="Pfam" id="PF06381"/>
    </source>
</evidence>
<name>A0A5C7J612_9BACT</name>
<dbReference type="InterPro" id="IPR006445">
    <property type="entry name" value="Phage-assoc_HI1409"/>
</dbReference>
<feature type="domain" description="Anti-CBASS protein Acb1-like N-terminal" evidence="1">
    <location>
        <begin position="42"/>
        <end position="370"/>
    </location>
</feature>
<dbReference type="InterPro" id="IPR024459">
    <property type="entry name" value="Acb1-like_N"/>
</dbReference>
<sequence length="412" mass="46980">MFSLSDRTDSWQNLLSGLGSARDKSTYTHLTSGHTLSADYLEQIYLHDDIAARICELVPYEMLRQGFSITIDDKDFIWKGMIEIIRDALVKSRIFGAAFIYVGVDDGLTQDQRLAPQKIKNVRFLNVLNTKDLTHHSFYDNPNDAHYGKPELYRLNASYHHRATTIHESRLIPFFGTSTLDARKFPPSILQRIYPVLQQFHTAWQATAHLMTDAAQGIFKLKGLHSAVASNRSEDLLKRMELVDMSRSISRSILLDAEDEDFRRDSYGFSGIPEILEKMMLRLAAAARLPVSLLMGQAPAGMNATGESDTRFFYDQVRAEQEALKPKIEHLAKIMTAKENARVIIDYPALWQMTDREKAELRRMEAETDRIYLQEGVLLPEEVAVKRFSSGDFAIDLSSRQELAEDERADEP</sequence>
<evidence type="ECO:0000313" key="3">
    <source>
        <dbReference type="Proteomes" id="UP000321026"/>
    </source>
</evidence>
<protein>
    <submittedName>
        <fullName evidence="2">DUF1073 domain-containing protein</fullName>
    </submittedName>
</protein>
<organism evidence="2 3">
    <name type="scientific">Candidatus Dojkabacteria bacterium</name>
    <dbReference type="NCBI Taxonomy" id="2099670"/>
    <lineage>
        <taxon>Bacteria</taxon>
        <taxon>Candidatus Dojkabacteria</taxon>
    </lineage>
</organism>
<dbReference type="NCBIfam" id="TIGR01555">
    <property type="entry name" value="phge_rel_HI1409"/>
    <property type="match status" value="1"/>
</dbReference>
<dbReference type="EMBL" id="SSDS01000060">
    <property type="protein sequence ID" value="TXG76903.1"/>
    <property type="molecule type" value="Genomic_DNA"/>
</dbReference>
<dbReference type="AlphaFoldDB" id="A0A5C7J612"/>
<comment type="caution">
    <text evidence="2">The sequence shown here is derived from an EMBL/GenBank/DDBJ whole genome shotgun (WGS) entry which is preliminary data.</text>
</comment>